<dbReference type="EMBL" id="JN885999">
    <property type="protein sequence ID" value="AEX63272.1"/>
    <property type="molecule type" value="Genomic_DNA"/>
</dbReference>
<protein>
    <submittedName>
        <fullName evidence="1">Putative BTB_POZ domain-containing protein</fullName>
    </submittedName>
</protein>
<sequence length="226" mass="26782">MSSEYIKLIIQDEEIAISLYCNKNKLGEIKYFRTMFNYKENTDNEIIINVSNALLTHQIINKYLKDNIIKNVKWINLIEILKQQYFFMLDLEPKKTLDKLISLHIPENNYSDLLKEVECIPYTKRLGKFLLRNLSDNFDLNLLPKYFSDKFIQLASNSYSIITIDTHEQISKWSSLNLKLIDRIDNVCSDKPTSAYFYHDMISLIYNNTGFINNKIEFMNMTTKKK</sequence>
<proteinExistence type="predicted"/>
<gene>
    <name evidence="1" type="ORF">mv_R1070</name>
</gene>
<name>H2EFK7_9VIRU</name>
<reference evidence="1" key="1">
    <citation type="submission" date="2011-10" db="EMBL/GenBank/DDBJ databases">
        <title>Provirophages and transpovirons: unique mobilome of giant viruses.</title>
        <authorList>
            <person name="Desnues C."/>
            <person name="LaScola B."/>
            <person name="Yutin N."/>
            <person name="Fournous G."/>
            <person name="Koonin E."/>
            <person name="Raoult D."/>
        </authorList>
    </citation>
    <scope>NUCLEOTIDE SEQUENCE</scope>
    <source>
        <strain evidence="1">Mv13-mv</strain>
    </source>
</reference>
<evidence type="ECO:0000313" key="1">
    <source>
        <dbReference type="EMBL" id="AEX63272.1"/>
    </source>
</evidence>
<organism evidence="1">
    <name type="scientific">Moumouvirus sp. 'Monve'</name>
    <dbReference type="NCBI Taxonomy" id="1128131"/>
    <lineage>
        <taxon>Viruses</taxon>
        <taxon>Varidnaviria</taxon>
        <taxon>Bamfordvirae</taxon>
        <taxon>Nucleocytoviricota</taxon>
        <taxon>Megaviricetes</taxon>
        <taxon>Imitervirales</taxon>
        <taxon>Mimiviridae</taxon>
        <taxon>Megamimivirinae</taxon>
        <taxon>Moumouvirus</taxon>
    </lineage>
</organism>
<accession>H2EFK7</accession>